<reference evidence="8 9" key="1">
    <citation type="journal article" date="2014" name="Genome Announc.">
        <title>Draft Genome Sequence of Lutibaculum baratangense Strain AMV1T, Isolated from a Mud Volcano in Andamans, India.</title>
        <authorList>
            <person name="Singh A."/>
            <person name="Sreenivas A."/>
            <person name="Sathyanarayana Reddy G."/>
            <person name="Pinnaka A.K."/>
            <person name="Shivaji S."/>
        </authorList>
    </citation>
    <scope>NUCLEOTIDE SEQUENCE [LARGE SCALE GENOMIC DNA]</scope>
    <source>
        <strain evidence="8 9">AMV1</strain>
    </source>
</reference>
<protein>
    <submittedName>
        <fullName evidence="8">Uncharacterized protein</fullName>
    </submittedName>
</protein>
<gene>
    <name evidence="8" type="ORF">N177_2311</name>
</gene>
<comment type="caution">
    <text evidence="8">The sequence shown here is derived from an EMBL/GenBank/DDBJ whole genome shotgun (WGS) entry which is preliminary data.</text>
</comment>
<dbReference type="PANTHER" id="PTHR43220:SF18">
    <property type="entry name" value="TRANSMEMBRANE PROTEIN 41B"/>
    <property type="match status" value="1"/>
</dbReference>
<evidence type="ECO:0000256" key="5">
    <source>
        <dbReference type="SAM" id="Phobius"/>
    </source>
</evidence>
<dbReference type="Pfam" id="PF04784">
    <property type="entry name" value="DUF547"/>
    <property type="match status" value="1"/>
</dbReference>
<keyword evidence="9" id="KW-1185">Reference proteome</keyword>
<feature type="transmembrane region" description="Helical" evidence="5">
    <location>
        <begin position="134"/>
        <end position="154"/>
    </location>
</feature>
<dbReference type="STRING" id="631454.N177_2311"/>
<dbReference type="PANTHER" id="PTHR43220">
    <property type="match status" value="1"/>
</dbReference>
<feature type="domain" description="VTT" evidence="7">
    <location>
        <begin position="72"/>
        <end position="185"/>
    </location>
</feature>
<feature type="transmembrane region" description="Helical" evidence="5">
    <location>
        <begin position="198"/>
        <end position="219"/>
    </location>
</feature>
<evidence type="ECO:0000256" key="4">
    <source>
        <dbReference type="ARBA" id="ARBA00023136"/>
    </source>
</evidence>
<evidence type="ECO:0000313" key="8">
    <source>
        <dbReference type="EMBL" id="ESR24631.1"/>
    </source>
</evidence>
<dbReference type="eggNOG" id="COG0398">
    <property type="taxonomic scope" value="Bacteria"/>
</dbReference>
<evidence type="ECO:0000256" key="3">
    <source>
        <dbReference type="ARBA" id="ARBA00022989"/>
    </source>
</evidence>
<feature type="transmembrane region" description="Helical" evidence="5">
    <location>
        <begin position="166"/>
        <end position="186"/>
    </location>
</feature>
<dbReference type="GO" id="GO:0016020">
    <property type="term" value="C:membrane"/>
    <property type="evidence" value="ECO:0007669"/>
    <property type="project" value="UniProtKB-SubCell"/>
</dbReference>
<dbReference type="Proteomes" id="UP000017819">
    <property type="component" value="Unassembled WGS sequence"/>
</dbReference>
<dbReference type="OrthoDB" id="9779114at2"/>
<dbReference type="RefSeq" id="WP_023432440.1">
    <property type="nucleotide sequence ID" value="NZ_AWXZ01000030.1"/>
</dbReference>
<evidence type="ECO:0000256" key="1">
    <source>
        <dbReference type="ARBA" id="ARBA00004141"/>
    </source>
</evidence>
<evidence type="ECO:0000259" key="6">
    <source>
        <dbReference type="Pfam" id="PF04784"/>
    </source>
</evidence>
<dbReference type="eggNOG" id="COG3387">
    <property type="taxonomic scope" value="Bacteria"/>
</dbReference>
<dbReference type="InterPro" id="IPR006869">
    <property type="entry name" value="DUF547"/>
</dbReference>
<accession>V4RER3</accession>
<dbReference type="PATRIC" id="fig|631454.5.peg.2279"/>
<comment type="subcellular location">
    <subcellularLocation>
        <location evidence="1">Membrane</location>
        <topology evidence="1">Multi-pass membrane protein</topology>
    </subcellularLocation>
</comment>
<dbReference type="EMBL" id="AWXZ01000030">
    <property type="protein sequence ID" value="ESR24631.1"/>
    <property type="molecule type" value="Genomic_DNA"/>
</dbReference>
<feature type="domain" description="DUF547" evidence="6">
    <location>
        <begin position="314"/>
        <end position="414"/>
    </location>
</feature>
<dbReference type="AlphaFoldDB" id="V4RER3"/>
<feature type="transmembrane region" description="Helical" evidence="5">
    <location>
        <begin position="55"/>
        <end position="79"/>
    </location>
</feature>
<dbReference type="InterPro" id="IPR045014">
    <property type="entry name" value="TM41A/B"/>
</dbReference>
<name>V4RER3_9HYPH</name>
<dbReference type="InterPro" id="IPR032816">
    <property type="entry name" value="VTT_dom"/>
</dbReference>
<keyword evidence="3 5" id="KW-1133">Transmembrane helix</keyword>
<evidence type="ECO:0000259" key="7">
    <source>
        <dbReference type="Pfam" id="PF09335"/>
    </source>
</evidence>
<organism evidence="8 9">
    <name type="scientific">Lutibaculum baratangense AMV1</name>
    <dbReference type="NCBI Taxonomy" id="631454"/>
    <lineage>
        <taxon>Bacteria</taxon>
        <taxon>Pseudomonadati</taxon>
        <taxon>Pseudomonadota</taxon>
        <taxon>Alphaproteobacteria</taxon>
        <taxon>Hyphomicrobiales</taxon>
        <taxon>Tepidamorphaceae</taxon>
        <taxon>Lutibaculum</taxon>
    </lineage>
</organism>
<feature type="transmembrane region" description="Helical" evidence="5">
    <location>
        <begin position="231"/>
        <end position="253"/>
    </location>
</feature>
<sequence>MPRIRPVYLVLLVFLSAAVAAHLLGLGEVLSFQTVRDHRDALLAHVDARPIVAAAIFFTVYASIVALSLPAATVLSLLGGFLFGRWAGTALIVGAATCGAVAIFWIASTSLGESLRRKAGPLYHRVARNLQENAFGYLLFLRLVPLFPFFLVNIVPAMFGVRTRTFAITTLLGIMPGSFVYANLGGELASISDPADLISAQTLLAFSLLGLMALLPTIYTQLKRPGRQASAMIVLLAAAIGGAGAVVPTFAVAGPYDKFVETYDSLLGAHVATARRNGIIYHGVDYRAWASDPRHVEARQILLSSDPATGPAGNDRLAYWINAYNFLTIDLIVGSGEQRSIKNLGNLIQTAWQRHKWAIAGREYSLDDIEHGIIRPMGDARIHFAINCAAISCPDLRTEAYRGDRLDEQLDDQVAATLANPSKGLRRETAGVVEVSKVMDWFSEDFSQGDLRVWLTREAGVRLPPDVEIRFLGYDWTLNSR</sequence>
<feature type="transmembrane region" description="Helical" evidence="5">
    <location>
        <begin position="86"/>
        <end position="107"/>
    </location>
</feature>
<keyword evidence="2 5" id="KW-0812">Transmembrane</keyword>
<evidence type="ECO:0000313" key="9">
    <source>
        <dbReference type="Proteomes" id="UP000017819"/>
    </source>
</evidence>
<dbReference type="Pfam" id="PF09335">
    <property type="entry name" value="VTT_dom"/>
    <property type="match status" value="1"/>
</dbReference>
<proteinExistence type="predicted"/>
<evidence type="ECO:0000256" key="2">
    <source>
        <dbReference type="ARBA" id="ARBA00022692"/>
    </source>
</evidence>
<keyword evidence="4 5" id="KW-0472">Membrane</keyword>